<proteinExistence type="predicted"/>
<dbReference type="AlphaFoldDB" id="A0A7T8GUU9"/>
<name>A0A7T8GUU9_CALRO</name>
<keyword evidence="1" id="KW-0812">Transmembrane</keyword>
<feature type="non-terminal residue" evidence="2">
    <location>
        <position position="69"/>
    </location>
</feature>
<keyword evidence="1" id="KW-0472">Membrane</keyword>
<feature type="transmembrane region" description="Helical" evidence="1">
    <location>
        <begin position="12"/>
        <end position="34"/>
    </location>
</feature>
<dbReference type="OrthoDB" id="6126739at2759"/>
<dbReference type="EMBL" id="CP045902">
    <property type="protein sequence ID" value="QQP38240.1"/>
    <property type="molecule type" value="Genomic_DNA"/>
</dbReference>
<organism evidence="2 3">
    <name type="scientific">Caligus rogercresseyi</name>
    <name type="common">Sea louse</name>
    <dbReference type="NCBI Taxonomy" id="217165"/>
    <lineage>
        <taxon>Eukaryota</taxon>
        <taxon>Metazoa</taxon>
        <taxon>Ecdysozoa</taxon>
        <taxon>Arthropoda</taxon>
        <taxon>Crustacea</taxon>
        <taxon>Multicrustacea</taxon>
        <taxon>Hexanauplia</taxon>
        <taxon>Copepoda</taxon>
        <taxon>Siphonostomatoida</taxon>
        <taxon>Caligidae</taxon>
        <taxon>Caligus</taxon>
    </lineage>
</organism>
<feature type="non-terminal residue" evidence="2">
    <location>
        <position position="1"/>
    </location>
</feature>
<protein>
    <submittedName>
        <fullName evidence="2">Uncharacterized protein</fullName>
    </submittedName>
</protein>
<evidence type="ECO:0000313" key="3">
    <source>
        <dbReference type="Proteomes" id="UP000595437"/>
    </source>
</evidence>
<evidence type="ECO:0000313" key="2">
    <source>
        <dbReference type="EMBL" id="QQP38240.1"/>
    </source>
</evidence>
<reference evidence="3" key="1">
    <citation type="submission" date="2021-01" db="EMBL/GenBank/DDBJ databases">
        <title>Caligus Genome Assembly.</title>
        <authorList>
            <person name="Gallardo-Escarate C."/>
        </authorList>
    </citation>
    <scope>NUCLEOTIDE SEQUENCE [LARGE SCALE GENOMIC DNA]</scope>
</reference>
<evidence type="ECO:0000256" key="1">
    <source>
        <dbReference type="SAM" id="Phobius"/>
    </source>
</evidence>
<keyword evidence="3" id="KW-1185">Reference proteome</keyword>
<keyword evidence="1" id="KW-1133">Transmembrane helix</keyword>
<gene>
    <name evidence="2" type="ORF">FKW44_018759</name>
</gene>
<dbReference type="Proteomes" id="UP000595437">
    <property type="component" value="Chromosome 13"/>
</dbReference>
<sequence length="69" mass="7628">ATQFSIGWSYLVSWIGLSFTLLSSIFFLASSLCIKRELKAIRRRHASGYGQRRSLGMEAYATLPADGGL</sequence>
<accession>A0A7T8GUU9</accession>